<dbReference type="OrthoDB" id="3775810at2"/>
<name>A0A4R6TYT5_9BACI</name>
<evidence type="ECO:0000313" key="2">
    <source>
        <dbReference type="EMBL" id="TDQ39120.1"/>
    </source>
</evidence>
<dbReference type="Pfam" id="PF13785">
    <property type="entry name" value="DUF4178"/>
    <property type="match status" value="1"/>
</dbReference>
<protein>
    <submittedName>
        <fullName evidence="2">Uncharacterized protein DUF4178</fullName>
    </submittedName>
</protein>
<dbReference type="EMBL" id="SNYJ01000008">
    <property type="protein sequence ID" value="TDQ39120.1"/>
    <property type="molecule type" value="Genomic_DNA"/>
</dbReference>
<proteinExistence type="predicted"/>
<dbReference type="RefSeq" id="WP_133580560.1">
    <property type="nucleotide sequence ID" value="NZ_SNYJ01000008.1"/>
</dbReference>
<dbReference type="AlphaFoldDB" id="A0A4R6TYT5"/>
<accession>A0A4R6TYT5</accession>
<gene>
    <name evidence="2" type="ORF">EV213_10867</name>
</gene>
<organism evidence="2 3">
    <name type="scientific">Aureibacillus halotolerans</name>
    <dbReference type="NCBI Taxonomy" id="1508390"/>
    <lineage>
        <taxon>Bacteria</taxon>
        <taxon>Bacillati</taxon>
        <taxon>Bacillota</taxon>
        <taxon>Bacilli</taxon>
        <taxon>Bacillales</taxon>
        <taxon>Bacillaceae</taxon>
        <taxon>Aureibacillus</taxon>
    </lineage>
</organism>
<feature type="domain" description="DUF4178" evidence="1">
    <location>
        <begin position="30"/>
        <end position="162"/>
    </location>
</feature>
<dbReference type="InterPro" id="IPR025235">
    <property type="entry name" value="DUF4178"/>
</dbReference>
<evidence type="ECO:0000313" key="3">
    <source>
        <dbReference type="Proteomes" id="UP000295632"/>
    </source>
</evidence>
<sequence>MGVFSRIMTKLKGDKTPPPKVQARNLYNLKTGDIVTYELEDYEIVGTLTYNDSGYKWYAYQLVSTGKTIWLSVEMDDELELGVYEKVSIPLQKPIPQKITYDGKTYYAGEKGSAYVTGTGRSQNVSNRKMSYHEFADEEDETYLSVEIWGEEVEVSKGYSIEEFELKVLAGS</sequence>
<comment type="caution">
    <text evidence="2">The sequence shown here is derived from an EMBL/GenBank/DDBJ whole genome shotgun (WGS) entry which is preliminary data.</text>
</comment>
<evidence type="ECO:0000259" key="1">
    <source>
        <dbReference type="Pfam" id="PF13785"/>
    </source>
</evidence>
<reference evidence="2 3" key="1">
    <citation type="submission" date="2019-03" db="EMBL/GenBank/DDBJ databases">
        <title>Genomic Encyclopedia of Type Strains, Phase IV (KMG-IV): sequencing the most valuable type-strain genomes for metagenomic binning, comparative biology and taxonomic classification.</title>
        <authorList>
            <person name="Goeker M."/>
        </authorList>
    </citation>
    <scope>NUCLEOTIDE SEQUENCE [LARGE SCALE GENOMIC DNA]</scope>
    <source>
        <strain evidence="2 3">DSM 28697</strain>
    </source>
</reference>
<dbReference type="Proteomes" id="UP000295632">
    <property type="component" value="Unassembled WGS sequence"/>
</dbReference>
<keyword evidence="3" id="KW-1185">Reference proteome</keyword>